<organism evidence="2">
    <name type="scientific">Zea mays</name>
    <name type="common">Maize</name>
    <dbReference type="NCBI Taxonomy" id="4577"/>
    <lineage>
        <taxon>Eukaryota</taxon>
        <taxon>Viridiplantae</taxon>
        <taxon>Streptophyta</taxon>
        <taxon>Embryophyta</taxon>
        <taxon>Tracheophyta</taxon>
        <taxon>Spermatophyta</taxon>
        <taxon>Magnoliopsida</taxon>
        <taxon>Liliopsida</taxon>
        <taxon>Poales</taxon>
        <taxon>Poaceae</taxon>
        <taxon>PACMAD clade</taxon>
        <taxon>Panicoideae</taxon>
        <taxon>Andropogonodae</taxon>
        <taxon>Andropogoneae</taxon>
        <taxon>Tripsacinae</taxon>
        <taxon>Zea</taxon>
    </lineage>
</organism>
<dbReference type="AlphaFoldDB" id="C4IZF4"/>
<keyword evidence="1" id="KW-0732">Signal</keyword>
<evidence type="ECO:0000313" key="2">
    <source>
        <dbReference type="EMBL" id="ACR34304.1"/>
    </source>
</evidence>
<feature type="signal peptide" evidence="1">
    <location>
        <begin position="1"/>
        <end position="20"/>
    </location>
</feature>
<evidence type="ECO:0000256" key="1">
    <source>
        <dbReference type="SAM" id="SignalP"/>
    </source>
</evidence>
<dbReference type="EMBL" id="BT083951">
    <property type="protein sequence ID" value="ACR34304.1"/>
    <property type="molecule type" value="mRNA"/>
</dbReference>
<reference evidence="2" key="1">
    <citation type="journal article" date="2009" name="PLoS Genet.">
        <title>Sequencing, mapping, and analysis of 27,455 maize full-length cDNAs.</title>
        <authorList>
            <person name="Soderlund C."/>
            <person name="Descour A."/>
            <person name="Kudrna D."/>
            <person name="Bomhoff M."/>
            <person name="Boyd L."/>
            <person name="Currie J."/>
            <person name="Angelova A."/>
            <person name="Collura K."/>
            <person name="Wissotski M."/>
            <person name="Ashley E."/>
            <person name="Morrow D."/>
            <person name="Fernandes J."/>
            <person name="Walbot V."/>
            <person name="Yu Y."/>
        </authorList>
    </citation>
    <scope>NUCLEOTIDE SEQUENCE</scope>
    <source>
        <strain evidence="2">B73</strain>
    </source>
</reference>
<proteinExistence type="evidence at transcript level"/>
<protein>
    <submittedName>
        <fullName evidence="2">Uncharacterized protein</fullName>
    </submittedName>
</protein>
<sequence>MLLMVTLLLCDLSCVQKALRSLLSALDRLKHYNLLLQLLHRKHILLSRNVRNVFRWNGVLN</sequence>
<feature type="chain" id="PRO_5002939222" evidence="1">
    <location>
        <begin position="21"/>
        <end position="61"/>
    </location>
</feature>
<accession>C4IZF4</accession>
<name>C4IZF4_MAIZE</name>